<dbReference type="InterPro" id="IPR000674">
    <property type="entry name" value="Ald_Oxase/Xan_DH_a/b"/>
</dbReference>
<evidence type="ECO:0000259" key="1">
    <source>
        <dbReference type="SMART" id="SM01008"/>
    </source>
</evidence>
<evidence type="ECO:0000313" key="2">
    <source>
        <dbReference type="EMBL" id="TWV90572.1"/>
    </source>
</evidence>
<organism evidence="2 3">
    <name type="scientific">Chitinophaga pinensis</name>
    <dbReference type="NCBI Taxonomy" id="79329"/>
    <lineage>
        <taxon>Bacteria</taxon>
        <taxon>Pseudomonadati</taxon>
        <taxon>Bacteroidota</taxon>
        <taxon>Chitinophagia</taxon>
        <taxon>Chitinophagales</taxon>
        <taxon>Chitinophagaceae</taxon>
        <taxon>Chitinophaga</taxon>
    </lineage>
</organism>
<reference evidence="2 3" key="1">
    <citation type="submission" date="2019-08" db="EMBL/GenBank/DDBJ databases">
        <title>Whole genome sequencing of chitin degrading bacteria Chitinophaga pinensis YS16.</title>
        <authorList>
            <person name="Singh R.P."/>
            <person name="Manchanda G."/>
            <person name="Maurya I.K."/>
            <person name="Joshi N.K."/>
            <person name="Srivastava A.K."/>
        </authorList>
    </citation>
    <scope>NUCLEOTIDE SEQUENCE [LARGE SCALE GENOMIC DNA]</scope>
    <source>
        <strain evidence="2 3">YS-16</strain>
    </source>
</reference>
<dbReference type="EMBL" id="VOHS01000081">
    <property type="protein sequence ID" value="TWV90572.1"/>
    <property type="molecule type" value="Genomic_DNA"/>
</dbReference>
<comment type="caution">
    <text evidence="2">The sequence shown here is derived from an EMBL/GenBank/DDBJ whole genome shotgun (WGS) entry which is preliminary data.</text>
</comment>
<protein>
    <submittedName>
        <fullName evidence="2">Xanthine dehydrogenase family protein molybdopterin-binding subunit</fullName>
    </submittedName>
</protein>
<name>A0A5C6LJX5_9BACT</name>
<dbReference type="InterPro" id="IPR036856">
    <property type="entry name" value="Ald_Oxase/Xan_DH_a/b_sf"/>
</dbReference>
<feature type="domain" description="Aldehyde oxidase/xanthine dehydrogenase a/b hammerhead" evidence="1">
    <location>
        <begin position="18"/>
        <end position="77"/>
    </location>
</feature>
<keyword evidence="3" id="KW-1185">Reference proteome</keyword>
<dbReference type="Pfam" id="PF01315">
    <property type="entry name" value="Ald_Xan_dh_C"/>
    <property type="match status" value="1"/>
</dbReference>
<dbReference type="AlphaFoldDB" id="A0A5C6LJX5"/>
<sequence length="109" mass="11950">MSETGKPISRIDGRLKVTGKATYSAEFNQPGMAYAFPVRATIAKGQIASIDDAAIKKEPGVINVISYKNAVKLQPLDMQAQMKAGAAFLEKAFHRFRIKRYITSDSSLL</sequence>
<evidence type="ECO:0000313" key="3">
    <source>
        <dbReference type="Proteomes" id="UP000318815"/>
    </source>
</evidence>
<dbReference type="Proteomes" id="UP000318815">
    <property type="component" value="Unassembled WGS sequence"/>
</dbReference>
<gene>
    <name evidence="2" type="ORF">FEF09_29415</name>
</gene>
<dbReference type="OrthoDB" id="9759099at2"/>
<dbReference type="Gene3D" id="3.90.1170.50">
    <property type="entry name" value="Aldehyde oxidase/xanthine dehydrogenase, a/b hammerhead"/>
    <property type="match status" value="1"/>
</dbReference>
<accession>A0A5C6LJX5</accession>
<dbReference type="SMART" id="SM01008">
    <property type="entry name" value="Ald_Xan_dh_C"/>
    <property type="match status" value="1"/>
</dbReference>
<dbReference type="RefSeq" id="WP_146308387.1">
    <property type="nucleotide sequence ID" value="NZ_VOHS01000081.1"/>
</dbReference>
<proteinExistence type="predicted"/>
<dbReference type="SUPFAM" id="SSF54665">
    <property type="entry name" value="CO dehydrogenase molybdoprotein N-domain-like"/>
    <property type="match status" value="1"/>
</dbReference>